<keyword evidence="3" id="KW-1185">Reference proteome</keyword>
<evidence type="ECO:0000259" key="1">
    <source>
        <dbReference type="PROSITE" id="PS50878"/>
    </source>
</evidence>
<protein>
    <recommendedName>
        <fullName evidence="1">Reverse transcriptase domain-containing protein</fullName>
    </recommendedName>
</protein>
<dbReference type="PROSITE" id="PS50878">
    <property type="entry name" value="RT_POL"/>
    <property type="match status" value="1"/>
</dbReference>
<evidence type="ECO:0000313" key="3">
    <source>
        <dbReference type="Proteomes" id="UP000315295"/>
    </source>
</evidence>
<dbReference type="AlphaFoldDB" id="A0A540K426"/>
<feature type="domain" description="Reverse transcriptase" evidence="1">
    <location>
        <begin position="1"/>
        <end position="87"/>
    </location>
</feature>
<sequence length="103" mass="11673">MGGRKEVEISYLQFVDDTILLLYKNDQNLRNLLIVLEVFCTTSGLKMNRGKSSIQVLTPHKEKQRSQLGSGGGDVGRWAVKYLGLILGSHRLKDNCRCKTYAW</sequence>
<reference evidence="2 3" key="1">
    <citation type="journal article" date="2019" name="G3 (Bethesda)">
        <title>Sequencing of a Wild Apple (Malus baccata) Genome Unravels the Differences Between Cultivated and Wild Apple Species Regarding Disease Resistance and Cold Tolerance.</title>
        <authorList>
            <person name="Chen X."/>
        </authorList>
    </citation>
    <scope>NUCLEOTIDE SEQUENCE [LARGE SCALE GENOMIC DNA]</scope>
    <source>
        <strain evidence="3">cv. Shandingzi</strain>
        <tissue evidence="2">Leaves</tissue>
    </source>
</reference>
<dbReference type="Proteomes" id="UP000315295">
    <property type="component" value="Unassembled WGS sequence"/>
</dbReference>
<proteinExistence type="predicted"/>
<comment type="caution">
    <text evidence="2">The sequence shown here is derived from an EMBL/GenBank/DDBJ whole genome shotgun (WGS) entry which is preliminary data.</text>
</comment>
<dbReference type="EMBL" id="VIEB01006213">
    <property type="protein sequence ID" value="TQD68975.1"/>
    <property type="molecule type" value="Genomic_DNA"/>
</dbReference>
<organism evidence="2 3">
    <name type="scientific">Malus baccata</name>
    <name type="common">Siberian crab apple</name>
    <name type="synonym">Pyrus baccata</name>
    <dbReference type="NCBI Taxonomy" id="106549"/>
    <lineage>
        <taxon>Eukaryota</taxon>
        <taxon>Viridiplantae</taxon>
        <taxon>Streptophyta</taxon>
        <taxon>Embryophyta</taxon>
        <taxon>Tracheophyta</taxon>
        <taxon>Spermatophyta</taxon>
        <taxon>Magnoliopsida</taxon>
        <taxon>eudicotyledons</taxon>
        <taxon>Gunneridae</taxon>
        <taxon>Pentapetalae</taxon>
        <taxon>rosids</taxon>
        <taxon>fabids</taxon>
        <taxon>Rosales</taxon>
        <taxon>Rosaceae</taxon>
        <taxon>Amygdaloideae</taxon>
        <taxon>Maleae</taxon>
        <taxon>Malus</taxon>
    </lineage>
</organism>
<accession>A0A540K426</accession>
<evidence type="ECO:0000313" key="2">
    <source>
        <dbReference type="EMBL" id="TQD68975.1"/>
    </source>
</evidence>
<dbReference type="InterPro" id="IPR000477">
    <property type="entry name" value="RT_dom"/>
</dbReference>
<gene>
    <name evidence="2" type="ORF">C1H46_045492</name>
</gene>
<name>A0A540K426_MALBA</name>